<protein>
    <recommendedName>
        <fullName evidence="3">F-box domain-containing protein</fullName>
    </recommendedName>
</protein>
<evidence type="ECO:0008006" key="3">
    <source>
        <dbReference type="Google" id="ProtNLM"/>
    </source>
</evidence>
<reference evidence="1 2" key="1">
    <citation type="submission" date="2014-04" db="EMBL/GenBank/DDBJ databases">
        <authorList>
            <consortium name="DOE Joint Genome Institute"/>
            <person name="Kuo A."/>
            <person name="Gay G."/>
            <person name="Dore J."/>
            <person name="Kohler A."/>
            <person name="Nagy L.G."/>
            <person name="Floudas D."/>
            <person name="Copeland A."/>
            <person name="Barry K.W."/>
            <person name="Cichocki N."/>
            <person name="Veneault-Fourrey C."/>
            <person name="LaButti K."/>
            <person name="Lindquist E.A."/>
            <person name="Lipzen A."/>
            <person name="Lundell T."/>
            <person name="Morin E."/>
            <person name="Murat C."/>
            <person name="Sun H."/>
            <person name="Tunlid A."/>
            <person name="Henrissat B."/>
            <person name="Grigoriev I.V."/>
            <person name="Hibbett D.S."/>
            <person name="Martin F."/>
            <person name="Nordberg H.P."/>
            <person name="Cantor M.N."/>
            <person name="Hua S.X."/>
        </authorList>
    </citation>
    <scope>NUCLEOTIDE SEQUENCE [LARGE SCALE GENOMIC DNA]</scope>
    <source>
        <strain evidence="2">h7</strain>
    </source>
</reference>
<accession>A0A0C3C2G8</accession>
<organism evidence="1 2">
    <name type="scientific">Hebeloma cylindrosporum</name>
    <dbReference type="NCBI Taxonomy" id="76867"/>
    <lineage>
        <taxon>Eukaryota</taxon>
        <taxon>Fungi</taxon>
        <taxon>Dikarya</taxon>
        <taxon>Basidiomycota</taxon>
        <taxon>Agaricomycotina</taxon>
        <taxon>Agaricomycetes</taxon>
        <taxon>Agaricomycetidae</taxon>
        <taxon>Agaricales</taxon>
        <taxon>Agaricineae</taxon>
        <taxon>Hymenogastraceae</taxon>
        <taxon>Hebeloma</taxon>
    </lineage>
</organism>
<evidence type="ECO:0000313" key="1">
    <source>
        <dbReference type="EMBL" id="KIM37821.1"/>
    </source>
</evidence>
<sequence length="440" mass="49562">MERRTTLPLDILVSIIDLLAGGDNENFKSLGILSQTCKSMVPLCRKHLFSSLRLRSSSKSKPAEFFSDLLSQNPDIAHYVRSLDYAVYNPIGDHELNILDILKERSSLQTIKLLSPPGFDWNDFPESIRSSLFFLIQQPTVTRLDIAAFKGFPATALSYCSNLIDLQLSDGVEIAPSEVNHDQAISRILLNSARLHADGPFIDFSRLEKAFFDVDSPGNIGHINDLIKATTRLEYFYIDMDWPVSLGGLGPSLAINAYRTLKFLQLSIDVVGDDYDPLCGLNHELRFISGNNVLENIVLDIVVQVDASCRTESDDWSAFDSVLKKTGAFPMLHRVSVEIWWLMYCMGVDDDEDRISESLKEDKFPRLVKSKAVEFNFSALIYSGWCRTWFIVKLSTTQNNPTGAFHPHHDIPLLAAAKELQRIDLMSNLRPRGLGISVWE</sequence>
<gene>
    <name evidence="1" type="ORF">M413DRAFT_30729</name>
</gene>
<dbReference type="HOGENOM" id="CLU_035624_0_0_1"/>
<dbReference type="Proteomes" id="UP000053424">
    <property type="component" value="Unassembled WGS sequence"/>
</dbReference>
<dbReference type="OrthoDB" id="2745898at2759"/>
<keyword evidence="2" id="KW-1185">Reference proteome</keyword>
<evidence type="ECO:0000313" key="2">
    <source>
        <dbReference type="Proteomes" id="UP000053424"/>
    </source>
</evidence>
<proteinExistence type="predicted"/>
<dbReference type="AlphaFoldDB" id="A0A0C3C2G8"/>
<dbReference type="EMBL" id="KN831795">
    <property type="protein sequence ID" value="KIM37821.1"/>
    <property type="molecule type" value="Genomic_DNA"/>
</dbReference>
<name>A0A0C3C2G8_HEBCY</name>
<reference evidence="2" key="2">
    <citation type="submission" date="2015-01" db="EMBL/GenBank/DDBJ databases">
        <title>Evolutionary Origins and Diversification of the Mycorrhizal Mutualists.</title>
        <authorList>
            <consortium name="DOE Joint Genome Institute"/>
            <consortium name="Mycorrhizal Genomics Consortium"/>
            <person name="Kohler A."/>
            <person name="Kuo A."/>
            <person name="Nagy L.G."/>
            <person name="Floudas D."/>
            <person name="Copeland A."/>
            <person name="Barry K.W."/>
            <person name="Cichocki N."/>
            <person name="Veneault-Fourrey C."/>
            <person name="LaButti K."/>
            <person name="Lindquist E.A."/>
            <person name="Lipzen A."/>
            <person name="Lundell T."/>
            <person name="Morin E."/>
            <person name="Murat C."/>
            <person name="Riley R."/>
            <person name="Ohm R."/>
            <person name="Sun H."/>
            <person name="Tunlid A."/>
            <person name="Henrissat B."/>
            <person name="Grigoriev I.V."/>
            <person name="Hibbett D.S."/>
            <person name="Martin F."/>
        </authorList>
    </citation>
    <scope>NUCLEOTIDE SEQUENCE [LARGE SCALE GENOMIC DNA]</scope>
    <source>
        <strain evidence="2">h7</strain>
    </source>
</reference>